<name>E8TCX5_MESCW</name>
<organism evidence="1 2">
    <name type="scientific">Mesorhizobium ciceri biovar biserrulae (strain HAMBI 2942 / LMG 23838 / WSM1271)</name>
    <dbReference type="NCBI Taxonomy" id="765698"/>
    <lineage>
        <taxon>Bacteria</taxon>
        <taxon>Pseudomonadati</taxon>
        <taxon>Pseudomonadota</taxon>
        <taxon>Alphaproteobacteria</taxon>
        <taxon>Hyphomicrobiales</taxon>
        <taxon>Phyllobacteriaceae</taxon>
        <taxon>Mesorhizobium</taxon>
    </lineage>
</organism>
<accession>E8TCX5</accession>
<dbReference type="EMBL" id="CP002447">
    <property type="protein sequence ID" value="ADV12100.1"/>
    <property type="molecule type" value="Genomic_DNA"/>
</dbReference>
<protein>
    <submittedName>
        <fullName evidence="1">Uncharacterized protein</fullName>
    </submittedName>
</protein>
<dbReference type="KEGG" id="mci:Mesci_2971"/>
<dbReference type="OrthoDB" id="9805504at2"/>
<dbReference type="STRING" id="765698.Mesci_2971"/>
<dbReference type="RefSeq" id="WP_013530783.1">
    <property type="nucleotide sequence ID" value="NC_014923.1"/>
</dbReference>
<gene>
    <name evidence="1" type="ordered locus">Mesci_2971</name>
</gene>
<dbReference type="AlphaFoldDB" id="E8TCX5"/>
<dbReference type="HOGENOM" id="CLU_1946258_0_0_5"/>
<dbReference type="Proteomes" id="UP000007471">
    <property type="component" value="Chromosome"/>
</dbReference>
<sequence length="129" mass="13281">MTIGVLTFATPKAPKAVPKLAEIKDIKGRLTVLTASSFEVNGTSIVLCGVRPSGTTSAEKVAQSVRLSYENAYVKCKPVGGGTPCDGKTVATLGRFVVAQCKINGALDLATALTDSGILCGTIPTYKSC</sequence>
<reference evidence="2" key="1">
    <citation type="submission" date="2011-01" db="EMBL/GenBank/DDBJ databases">
        <title>Complete sequence of chromosome of Mesorhizobium ciceri bv. biserrulae WSM1271.</title>
        <authorList>
            <person name="Lucas S."/>
            <person name="Copeland A."/>
            <person name="Lapidus A."/>
            <person name="Cheng J.-F."/>
            <person name="Goodwin L."/>
            <person name="Pitluck S."/>
            <person name="Teshima H."/>
            <person name="Detter J.C."/>
            <person name="Han C."/>
            <person name="Tapia R."/>
            <person name="Land M."/>
            <person name="Hauser L."/>
            <person name="Kyrpides N."/>
            <person name="Ivanova N."/>
            <person name="Nandasena K."/>
            <person name="Reeve W.G."/>
            <person name="Howieson J.G."/>
            <person name="O'Hara G."/>
            <person name="Tiwari R.P."/>
            <person name="Woyke T."/>
        </authorList>
    </citation>
    <scope>NUCLEOTIDE SEQUENCE [LARGE SCALE GENOMIC DNA]</scope>
    <source>
        <strain evidence="2">HAMBI 2942 / LMG 23838 / WSM1271</strain>
    </source>
</reference>
<evidence type="ECO:0000313" key="1">
    <source>
        <dbReference type="EMBL" id="ADV12100.1"/>
    </source>
</evidence>
<proteinExistence type="predicted"/>
<evidence type="ECO:0000313" key="2">
    <source>
        <dbReference type="Proteomes" id="UP000007471"/>
    </source>
</evidence>